<feature type="domain" description="NAD(P)-binding" evidence="1">
    <location>
        <begin position="7"/>
        <end position="193"/>
    </location>
</feature>
<accession>A0ABY4HIH0</accession>
<dbReference type="EMBL" id="CP095075">
    <property type="protein sequence ID" value="UOR13235.1"/>
    <property type="molecule type" value="Genomic_DNA"/>
</dbReference>
<gene>
    <name evidence="2" type="ORF">MUO15_07030</name>
</gene>
<reference evidence="2" key="1">
    <citation type="submission" date="2022-04" db="EMBL/GenBank/DDBJ databases">
        <title>Halobacillus sp. isolated from saltern.</title>
        <authorList>
            <person name="Won M."/>
            <person name="Lee C.-M."/>
            <person name="Woen H.-Y."/>
            <person name="Kwon S.-W."/>
        </authorList>
    </citation>
    <scope>NUCLEOTIDE SEQUENCE</scope>
    <source>
        <strain evidence="2">SSHM10-5</strain>
    </source>
</reference>
<name>A0ABY4HIH0_9BACI</name>
<dbReference type="RefSeq" id="WP_245034717.1">
    <property type="nucleotide sequence ID" value="NZ_CP095075.1"/>
</dbReference>
<evidence type="ECO:0000313" key="3">
    <source>
        <dbReference type="Proteomes" id="UP000830326"/>
    </source>
</evidence>
<dbReference type="Gene3D" id="3.40.50.720">
    <property type="entry name" value="NAD(P)-binding Rossmann-like Domain"/>
    <property type="match status" value="1"/>
</dbReference>
<protein>
    <submittedName>
        <fullName evidence="2">NAD(P)H-binding protein</fullName>
    </submittedName>
</protein>
<keyword evidence="3" id="KW-1185">Reference proteome</keyword>
<proteinExistence type="predicted"/>
<evidence type="ECO:0000259" key="1">
    <source>
        <dbReference type="Pfam" id="PF13460"/>
    </source>
</evidence>
<dbReference type="InterPro" id="IPR036291">
    <property type="entry name" value="NAD(P)-bd_dom_sf"/>
</dbReference>
<sequence>MKIAIFGATGRVGRRVVNMAIRENIEVNALVRDIKKAEQIIPEASLIKGDVTNSKDIETTIQGCELVFSALGTDKTDTLSKAIPMIIHLMKKHQIARMITIGTAGILNSRLEENKFRFETNESKRRLTFAAREHLSVFKALSQSNLSWTILCPTYLPEGEAEGHIRYEPNFLPEGGKKITVGDTAQFAFQEIKSARFPHLRVGLSD</sequence>
<evidence type="ECO:0000313" key="2">
    <source>
        <dbReference type="EMBL" id="UOR13235.1"/>
    </source>
</evidence>
<dbReference type="Pfam" id="PF13460">
    <property type="entry name" value="NAD_binding_10"/>
    <property type="match status" value="1"/>
</dbReference>
<organism evidence="2 3">
    <name type="scientific">Halobacillus amylolyticus</name>
    <dbReference type="NCBI Taxonomy" id="2932259"/>
    <lineage>
        <taxon>Bacteria</taxon>
        <taxon>Bacillati</taxon>
        <taxon>Bacillota</taxon>
        <taxon>Bacilli</taxon>
        <taxon>Bacillales</taxon>
        <taxon>Bacillaceae</taxon>
        <taxon>Halobacillus</taxon>
    </lineage>
</organism>
<dbReference type="SUPFAM" id="SSF51735">
    <property type="entry name" value="NAD(P)-binding Rossmann-fold domains"/>
    <property type="match status" value="1"/>
</dbReference>
<dbReference type="InterPro" id="IPR051606">
    <property type="entry name" value="Polyketide_Oxido-like"/>
</dbReference>
<dbReference type="InterPro" id="IPR016040">
    <property type="entry name" value="NAD(P)-bd_dom"/>
</dbReference>
<dbReference type="PANTHER" id="PTHR43355">
    <property type="entry name" value="FLAVIN REDUCTASE (NADPH)"/>
    <property type="match status" value="1"/>
</dbReference>
<dbReference type="PANTHER" id="PTHR43355:SF2">
    <property type="entry name" value="FLAVIN REDUCTASE (NADPH)"/>
    <property type="match status" value="1"/>
</dbReference>
<dbReference type="Proteomes" id="UP000830326">
    <property type="component" value="Chromosome"/>
</dbReference>